<evidence type="ECO:0000256" key="1">
    <source>
        <dbReference type="SAM" id="Phobius"/>
    </source>
</evidence>
<feature type="transmembrane region" description="Helical" evidence="1">
    <location>
        <begin position="119"/>
        <end position="140"/>
    </location>
</feature>
<keyword evidence="1" id="KW-1133">Transmembrane helix</keyword>
<keyword evidence="1" id="KW-0812">Transmembrane</keyword>
<dbReference type="Proteomes" id="UP000030437">
    <property type="component" value="Unassembled WGS sequence"/>
</dbReference>
<protein>
    <submittedName>
        <fullName evidence="2">Uncharacterized protein</fullName>
    </submittedName>
</protein>
<feature type="transmembrane region" description="Helical" evidence="1">
    <location>
        <begin position="74"/>
        <end position="107"/>
    </location>
</feature>
<gene>
    <name evidence="2" type="ORF">CD32_09215</name>
</gene>
<sequence>MQKVIAKIAGAGTGMTVLFLWILVTSRIDWYEVSETLSNRHLWLLFFGYGLLVALIVEGVIWKFQIKRREVRPVSYMAAGFLIFFAFGVNVFAVIAGIISAVFAFFFYIGEMAARHSKIYRFVFAFVLPALLLIIAWVDFSVKQGWEENRTEEGYEASFQYFHGEHRIPVELKKGESIAFTINFNADNGGGYGHSFEDAKGRPTGMDELGEDWLGYKAEKDGIYYIVLWGDEVSGSILIDWEFKQI</sequence>
<dbReference type="EMBL" id="JPVP01000054">
    <property type="protein sequence ID" value="KGR85397.1"/>
    <property type="molecule type" value="Genomic_DNA"/>
</dbReference>
<name>A0A0A3JEE1_9BACI</name>
<proteinExistence type="predicted"/>
<evidence type="ECO:0000313" key="3">
    <source>
        <dbReference type="Proteomes" id="UP000030437"/>
    </source>
</evidence>
<feature type="transmembrane region" description="Helical" evidence="1">
    <location>
        <begin position="5"/>
        <end position="23"/>
    </location>
</feature>
<evidence type="ECO:0000313" key="2">
    <source>
        <dbReference type="EMBL" id="KGR85397.1"/>
    </source>
</evidence>
<dbReference type="AlphaFoldDB" id="A0A0A3JEE1"/>
<feature type="transmembrane region" description="Helical" evidence="1">
    <location>
        <begin position="43"/>
        <end position="62"/>
    </location>
</feature>
<dbReference type="eggNOG" id="ENOG5032RP3">
    <property type="taxonomic scope" value="Bacteria"/>
</dbReference>
<keyword evidence="1" id="KW-0472">Membrane</keyword>
<dbReference type="OrthoDB" id="2721202at2"/>
<keyword evidence="3" id="KW-1185">Reference proteome</keyword>
<comment type="caution">
    <text evidence="2">The sequence shown here is derived from an EMBL/GenBank/DDBJ whole genome shotgun (WGS) entry which is preliminary data.</text>
</comment>
<organism evidence="2 3">
    <name type="scientific">Lysinibacillus odysseyi 34hs-1 = NBRC 100172</name>
    <dbReference type="NCBI Taxonomy" id="1220589"/>
    <lineage>
        <taxon>Bacteria</taxon>
        <taxon>Bacillati</taxon>
        <taxon>Bacillota</taxon>
        <taxon>Bacilli</taxon>
        <taxon>Bacillales</taxon>
        <taxon>Bacillaceae</taxon>
        <taxon>Lysinibacillus</taxon>
    </lineage>
</organism>
<dbReference type="RefSeq" id="WP_036153766.1">
    <property type="nucleotide sequence ID" value="NZ_AVCX01000007.1"/>
</dbReference>
<accession>A0A0A3JEE1</accession>
<reference evidence="2 3" key="1">
    <citation type="submission" date="2014-02" db="EMBL/GenBank/DDBJ databases">
        <title>Draft genome sequence of Lysinibacillus odysseyi NBRC 100172.</title>
        <authorList>
            <person name="Zhang F."/>
            <person name="Wang G."/>
            <person name="Zhang L."/>
        </authorList>
    </citation>
    <scope>NUCLEOTIDE SEQUENCE [LARGE SCALE GENOMIC DNA]</scope>
    <source>
        <strain evidence="2 3">NBRC 100172</strain>
    </source>
</reference>